<dbReference type="PANTHER" id="PTHR32468">
    <property type="entry name" value="CATION/H + ANTIPORTER"/>
    <property type="match status" value="1"/>
</dbReference>
<feature type="transmembrane region" description="Helical" evidence="8">
    <location>
        <begin position="398"/>
        <end position="420"/>
    </location>
</feature>
<feature type="compositionally biased region" description="Polar residues" evidence="7">
    <location>
        <begin position="718"/>
        <end position="731"/>
    </location>
</feature>
<evidence type="ECO:0000256" key="7">
    <source>
        <dbReference type="SAM" id="MobiDB-lite"/>
    </source>
</evidence>
<feature type="transmembrane region" description="Helical" evidence="8">
    <location>
        <begin position="84"/>
        <end position="104"/>
    </location>
</feature>
<feature type="transmembrane region" description="Helical" evidence="8">
    <location>
        <begin position="22"/>
        <end position="44"/>
    </location>
</feature>
<comment type="caution">
    <text evidence="10">The sequence shown here is derived from an EMBL/GenBank/DDBJ whole genome shotgun (WGS) entry which is preliminary data.</text>
</comment>
<feature type="region of interest" description="Disordered" evidence="7">
    <location>
        <begin position="432"/>
        <end position="456"/>
    </location>
</feature>
<organism evidence="10 11">
    <name type="scientific">Basidiobolus ranarum</name>
    <dbReference type="NCBI Taxonomy" id="34480"/>
    <lineage>
        <taxon>Eukaryota</taxon>
        <taxon>Fungi</taxon>
        <taxon>Fungi incertae sedis</taxon>
        <taxon>Zoopagomycota</taxon>
        <taxon>Entomophthoromycotina</taxon>
        <taxon>Basidiobolomycetes</taxon>
        <taxon>Basidiobolales</taxon>
        <taxon>Basidiobolaceae</taxon>
        <taxon>Basidiobolus</taxon>
    </lineage>
</organism>
<dbReference type="Gene3D" id="1.20.1530.20">
    <property type="match status" value="1"/>
</dbReference>
<comment type="subcellular location">
    <subcellularLocation>
        <location evidence="1">Membrane</location>
        <topology evidence="1">Multi-pass membrane protein</topology>
    </subcellularLocation>
</comment>
<keyword evidence="3 8" id="KW-0812">Transmembrane</keyword>
<evidence type="ECO:0000256" key="4">
    <source>
        <dbReference type="ARBA" id="ARBA00022989"/>
    </source>
</evidence>
<evidence type="ECO:0000313" key="11">
    <source>
        <dbReference type="Proteomes" id="UP001479436"/>
    </source>
</evidence>
<proteinExistence type="predicted"/>
<evidence type="ECO:0000256" key="8">
    <source>
        <dbReference type="SAM" id="Phobius"/>
    </source>
</evidence>
<gene>
    <name evidence="10" type="primary">KHA1</name>
    <name evidence="10" type="ORF">K7432_010774</name>
</gene>
<evidence type="ECO:0000256" key="2">
    <source>
        <dbReference type="ARBA" id="ARBA00022448"/>
    </source>
</evidence>
<evidence type="ECO:0000256" key="6">
    <source>
        <dbReference type="ARBA" id="ARBA00023136"/>
    </source>
</evidence>
<keyword evidence="11" id="KW-1185">Reference proteome</keyword>
<dbReference type="Proteomes" id="UP001479436">
    <property type="component" value="Unassembled WGS sequence"/>
</dbReference>
<evidence type="ECO:0000256" key="1">
    <source>
        <dbReference type="ARBA" id="ARBA00004141"/>
    </source>
</evidence>
<feature type="transmembrane region" description="Helical" evidence="8">
    <location>
        <begin position="149"/>
        <end position="169"/>
    </location>
</feature>
<feature type="transmembrane region" description="Helical" evidence="8">
    <location>
        <begin position="51"/>
        <end position="72"/>
    </location>
</feature>
<dbReference type="EMBL" id="JASJQH010000768">
    <property type="protein sequence ID" value="KAK9762967.1"/>
    <property type="molecule type" value="Genomic_DNA"/>
</dbReference>
<evidence type="ECO:0000313" key="10">
    <source>
        <dbReference type="EMBL" id="KAK9762967.1"/>
    </source>
</evidence>
<dbReference type="Pfam" id="PF00999">
    <property type="entry name" value="Na_H_Exchanger"/>
    <property type="match status" value="1"/>
</dbReference>
<keyword evidence="6 8" id="KW-0472">Membrane</keyword>
<keyword evidence="2" id="KW-0813">Transport</keyword>
<feature type="transmembrane region" description="Helical" evidence="8">
    <location>
        <begin position="334"/>
        <end position="355"/>
    </location>
</feature>
<evidence type="ECO:0000256" key="5">
    <source>
        <dbReference type="ARBA" id="ARBA00023065"/>
    </source>
</evidence>
<evidence type="ECO:0000259" key="9">
    <source>
        <dbReference type="Pfam" id="PF00999"/>
    </source>
</evidence>
<name>A0ABR2WN72_9FUNG</name>
<feature type="transmembrane region" description="Helical" evidence="8">
    <location>
        <begin position="116"/>
        <end position="137"/>
    </location>
</feature>
<dbReference type="PANTHER" id="PTHR32468:SF0">
    <property type="entry name" value="K(+)_H(+) ANTIPORTER 1"/>
    <property type="match status" value="1"/>
</dbReference>
<dbReference type="InterPro" id="IPR038770">
    <property type="entry name" value="Na+/solute_symporter_sf"/>
</dbReference>
<accession>A0ABR2WN72</accession>
<feature type="transmembrane region" description="Helical" evidence="8">
    <location>
        <begin position="181"/>
        <end position="208"/>
    </location>
</feature>
<protein>
    <submittedName>
        <fullName evidence="10">K(+)/H(+) antiporter</fullName>
    </submittedName>
</protein>
<dbReference type="InterPro" id="IPR050794">
    <property type="entry name" value="CPA2_transporter"/>
</dbReference>
<feature type="transmembrane region" description="Helical" evidence="8">
    <location>
        <begin position="214"/>
        <end position="234"/>
    </location>
</feature>
<feature type="domain" description="Cation/H+ exchanger transmembrane" evidence="9">
    <location>
        <begin position="32"/>
        <end position="418"/>
    </location>
</feature>
<sequence>MGATGGVLTGMNPLQFNSSNPLPLFLVQVVVIICTCRVLAFGLAKLRQPAVIAEVIGGIILGPTALGRIPGFANTLFPKQSLDFLNLVANLGLVLFLFLVGLELDPKMLKASARRSLTISLAGVLLPFGAGIGVSYALFNLLGDTSQNFVSFFLFLGVAMAITAFPVLARILTELKLLKTYVGSVTISAAAVDDAASWCMLALVISIINAANSLTALYVFLCTVGYSLFLVFGIRPILIKILRHTGSLENGPSRFAVFLAFLVVLISAFFTDIIGVHAIFGGFLAGLIMPHEGGFAAKLTEKIEDVVTILLLPLYFTLSGLKTQIGLLNDGTSWGFVFLVIFVACAGKITGCTFAARFDGMSWRESLAVGVLMNCKGLVELIVLNLGLEARVINEKIFAIMVLMALVTTFMTTPLVMWIYPPQYRNMDKKSINEEEGRESTQDDRNSPVPVHDDVKQKSQRVLMCLNKMNHVPTMMTLVQLISPLTDTTSKSQSLAHTSGLGEEEGSNTMTHPISFYALHLMELTDRTSAIMMYSESSEAIQRDPVMNVFRIFGQLSGINIKSFIKTLYQNEFAQTVTAQAQEVGADLVMLPWSGSGSMADDPALDPMEELLQETKHTSYQHALFILDIFELSECAISVFVDRGFSMEEKSQPEIEAIGLESPGVHGHSKMNQYIYLPFFGGPDDREALEFVMRLTAKNPNLNVNVIRFRRNADMHSPNPTDDYNKSGPSNTTLLTLEESPSTDKPQVFSTTYGSKETIASYVQVNIGPASKIGIISSEQDDKLFVKYFSDHSSSMDFKQRLSLEVVETGTPLSSAVNVLNSRVGSKDLVIVGRGRLQPAAHWNHGVDMNYKDVLPTSNTDRHRCLGNVAEAMLHNGCKGSLLVVQSAKASSSG</sequence>
<dbReference type="InterPro" id="IPR006153">
    <property type="entry name" value="Cation/H_exchanger_TM"/>
</dbReference>
<keyword evidence="4 8" id="KW-1133">Transmembrane helix</keyword>
<feature type="region of interest" description="Disordered" evidence="7">
    <location>
        <begin position="713"/>
        <end position="746"/>
    </location>
</feature>
<reference evidence="10 11" key="1">
    <citation type="submission" date="2023-04" db="EMBL/GenBank/DDBJ databases">
        <title>Genome of Basidiobolus ranarum AG-B5.</title>
        <authorList>
            <person name="Stajich J.E."/>
            <person name="Carter-House D."/>
            <person name="Gryganskyi A."/>
        </authorList>
    </citation>
    <scope>NUCLEOTIDE SEQUENCE [LARGE SCALE GENOMIC DNA]</scope>
    <source>
        <strain evidence="10 11">AG-B5</strain>
    </source>
</reference>
<feature type="transmembrane region" description="Helical" evidence="8">
    <location>
        <begin position="367"/>
        <end position="386"/>
    </location>
</feature>
<evidence type="ECO:0000256" key="3">
    <source>
        <dbReference type="ARBA" id="ARBA00022692"/>
    </source>
</evidence>
<keyword evidence="5" id="KW-0406">Ion transport</keyword>
<feature type="transmembrane region" description="Helical" evidence="8">
    <location>
        <begin position="255"/>
        <end position="280"/>
    </location>
</feature>